<keyword evidence="7" id="KW-1185">Reference proteome</keyword>
<dbReference type="EMBL" id="JARKIK010000083">
    <property type="protein sequence ID" value="KAK8725417.1"/>
    <property type="molecule type" value="Genomic_DNA"/>
</dbReference>
<dbReference type="GO" id="GO:0003743">
    <property type="term" value="F:translation initiation factor activity"/>
    <property type="evidence" value="ECO:0007669"/>
    <property type="project" value="UniProtKB-KW"/>
</dbReference>
<dbReference type="InterPro" id="IPR019814">
    <property type="entry name" value="Translation_initiation_fac_3_N"/>
</dbReference>
<dbReference type="Pfam" id="PF05198">
    <property type="entry name" value="IF3_N"/>
    <property type="match status" value="1"/>
</dbReference>
<comment type="similarity">
    <text evidence="1">Belongs to the IF-3 family.</text>
</comment>
<dbReference type="SUPFAM" id="SSF55200">
    <property type="entry name" value="Translation initiation factor IF3, C-terminal domain"/>
    <property type="match status" value="1"/>
</dbReference>
<dbReference type="InterPro" id="IPR036788">
    <property type="entry name" value="T_IF-3_C_sf"/>
</dbReference>
<dbReference type="InterPro" id="IPR036787">
    <property type="entry name" value="T_IF-3_N_sf"/>
</dbReference>
<evidence type="ECO:0000256" key="1">
    <source>
        <dbReference type="ARBA" id="ARBA00005439"/>
    </source>
</evidence>
<sequence length="311" mass="34843">MLSHCVNIGLKQILTYSELQLRNVLGTLQAVKGRSPLERQVGLHTLPHCLPYSLTRSHRILICTCGCTGTIQYHLSNPIAILSTSSVALKTYNNDLNKTDEAESTSDKNKTKKDSPMIILIDTEDKVSVISLSQAEKIARRRDLKVVKIEDSSLRTSDKQVYKLMTGKQYFDEEVKAKKNFKSSPFLKGEKVLTISSKIAAHDLKSKQKKIKMWLEKGYQIRVTITSRGTENKDAENIFAAIEKEINNKGRILQQRVKAGNFKFSIVPPKVEQTADKEAKIHDEENHAASGALDNSQVVDSNQESSELTKS</sequence>
<keyword evidence="2" id="KW-0396">Initiation factor</keyword>
<evidence type="ECO:0000256" key="4">
    <source>
        <dbReference type="SAM" id="MobiDB-lite"/>
    </source>
</evidence>
<dbReference type="GO" id="GO:0032790">
    <property type="term" value="P:ribosome disassembly"/>
    <property type="evidence" value="ECO:0007669"/>
    <property type="project" value="TreeGrafter"/>
</dbReference>
<dbReference type="InterPro" id="IPR001288">
    <property type="entry name" value="Translation_initiation_fac_3"/>
</dbReference>
<comment type="caution">
    <text evidence="6">The sequence shown here is derived from an EMBL/GenBank/DDBJ whole genome shotgun (WGS) entry which is preliminary data.</text>
</comment>
<name>A0AAW0W7M2_CHEQU</name>
<dbReference type="PANTHER" id="PTHR10938:SF0">
    <property type="entry name" value="TRANSLATION INITIATION FACTOR IF-3, MITOCHONDRIAL"/>
    <property type="match status" value="1"/>
</dbReference>
<feature type="compositionally biased region" description="Polar residues" evidence="4">
    <location>
        <begin position="293"/>
        <end position="311"/>
    </location>
</feature>
<keyword evidence="3" id="KW-0648">Protein biosynthesis</keyword>
<feature type="domain" description="Translation initiation factor 3 N-terminal" evidence="5">
    <location>
        <begin position="116"/>
        <end position="179"/>
    </location>
</feature>
<feature type="region of interest" description="Disordered" evidence="4">
    <location>
        <begin position="273"/>
        <end position="311"/>
    </location>
</feature>
<dbReference type="AlphaFoldDB" id="A0AAW0W7M2"/>
<evidence type="ECO:0000259" key="5">
    <source>
        <dbReference type="Pfam" id="PF05198"/>
    </source>
</evidence>
<dbReference type="Gene3D" id="3.10.20.80">
    <property type="entry name" value="Translation initiation factor 3 (IF-3), N-terminal domain"/>
    <property type="match status" value="1"/>
</dbReference>
<evidence type="ECO:0000256" key="3">
    <source>
        <dbReference type="ARBA" id="ARBA00022917"/>
    </source>
</evidence>
<reference evidence="6 7" key="1">
    <citation type="journal article" date="2024" name="BMC Genomics">
        <title>Genome assembly of redclaw crayfish (Cherax quadricarinatus) provides insights into its immune adaptation and hypoxia tolerance.</title>
        <authorList>
            <person name="Liu Z."/>
            <person name="Zheng J."/>
            <person name="Li H."/>
            <person name="Fang K."/>
            <person name="Wang S."/>
            <person name="He J."/>
            <person name="Zhou D."/>
            <person name="Weng S."/>
            <person name="Chi M."/>
            <person name="Gu Z."/>
            <person name="He J."/>
            <person name="Li F."/>
            <person name="Wang M."/>
        </authorList>
    </citation>
    <scope>NUCLEOTIDE SEQUENCE [LARGE SCALE GENOMIC DNA]</scope>
    <source>
        <strain evidence="6">ZL_2023a</strain>
    </source>
</reference>
<proteinExistence type="inferred from homology"/>
<organism evidence="6 7">
    <name type="scientific">Cherax quadricarinatus</name>
    <name type="common">Australian red claw crayfish</name>
    <dbReference type="NCBI Taxonomy" id="27406"/>
    <lineage>
        <taxon>Eukaryota</taxon>
        <taxon>Metazoa</taxon>
        <taxon>Ecdysozoa</taxon>
        <taxon>Arthropoda</taxon>
        <taxon>Crustacea</taxon>
        <taxon>Multicrustacea</taxon>
        <taxon>Malacostraca</taxon>
        <taxon>Eumalacostraca</taxon>
        <taxon>Eucarida</taxon>
        <taxon>Decapoda</taxon>
        <taxon>Pleocyemata</taxon>
        <taxon>Astacidea</taxon>
        <taxon>Parastacoidea</taxon>
        <taxon>Parastacidae</taxon>
        <taxon>Cherax</taxon>
    </lineage>
</organism>
<gene>
    <name evidence="6" type="ORF">OTU49_010845</name>
</gene>
<evidence type="ECO:0000313" key="6">
    <source>
        <dbReference type="EMBL" id="KAK8725417.1"/>
    </source>
</evidence>
<evidence type="ECO:0000256" key="2">
    <source>
        <dbReference type="ARBA" id="ARBA00022540"/>
    </source>
</evidence>
<dbReference type="Proteomes" id="UP001445076">
    <property type="component" value="Unassembled WGS sequence"/>
</dbReference>
<accession>A0AAW0W7M2</accession>
<feature type="compositionally biased region" description="Basic and acidic residues" evidence="4">
    <location>
        <begin position="273"/>
        <end position="287"/>
    </location>
</feature>
<dbReference type="PANTHER" id="PTHR10938">
    <property type="entry name" value="TRANSLATION INITIATION FACTOR IF-3"/>
    <property type="match status" value="1"/>
</dbReference>
<protein>
    <recommendedName>
        <fullName evidence="5">Translation initiation factor 3 N-terminal domain-containing protein</fullName>
    </recommendedName>
</protein>
<dbReference type="GO" id="GO:0005739">
    <property type="term" value="C:mitochondrion"/>
    <property type="evidence" value="ECO:0007669"/>
    <property type="project" value="TreeGrafter"/>
</dbReference>
<dbReference type="GO" id="GO:0043022">
    <property type="term" value="F:ribosome binding"/>
    <property type="evidence" value="ECO:0007669"/>
    <property type="project" value="TreeGrafter"/>
</dbReference>
<dbReference type="GO" id="GO:0070124">
    <property type="term" value="P:mitochondrial translational initiation"/>
    <property type="evidence" value="ECO:0007669"/>
    <property type="project" value="TreeGrafter"/>
</dbReference>
<dbReference type="Gene3D" id="3.30.110.10">
    <property type="entry name" value="Translation initiation factor 3 (IF-3), C-terminal domain"/>
    <property type="match status" value="1"/>
</dbReference>
<evidence type="ECO:0000313" key="7">
    <source>
        <dbReference type="Proteomes" id="UP001445076"/>
    </source>
</evidence>